<reference evidence="5" key="1">
    <citation type="submission" date="2021-12" db="EMBL/GenBank/DDBJ databases">
        <authorList>
            <person name="Zaccaron A."/>
            <person name="Stergiopoulos I."/>
        </authorList>
    </citation>
    <scope>NUCLEOTIDE SEQUENCE</scope>
    <source>
        <strain evidence="5">Race5_Kim</strain>
    </source>
</reference>
<evidence type="ECO:0000313" key="5">
    <source>
        <dbReference type="EMBL" id="UJO21485.1"/>
    </source>
</evidence>
<dbReference type="InterPro" id="IPR020904">
    <property type="entry name" value="Sc_DH/Rdtase_CS"/>
</dbReference>
<dbReference type="AlphaFoldDB" id="A0A9Q8PFI5"/>
<dbReference type="EMBL" id="CP090171">
    <property type="protein sequence ID" value="UJO21485.1"/>
    <property type="molecule type" value="Genomic_DNA"/>
</dbReference>
<dbReference type="OrthoDB" id="37659at2759"/>
<dbReference type="PANTHER" id="PTHR43618">
    <property type="entry name" value="7-ALPHA-HYDROXYSTEROID DEHYDROGENASE"/>
    <property type="match status" value="1"/>
</dbReference>
<reference evidence="5" key="2">
    <citation type="journal article" date="2022" name="Microb. Genom.">
        <title>A chromosome-scale genome assembly of the tomato pathogen Cladosporium fulvum reveals a compartmentalized genome architecture and the presence of a dispensable chromosome.</title>
        <authorList>
            <person name="Zaccaron A.Z."/>
            <person name="Chen L.H."/>
            <person name="Samaras A."/>
            <person name="Stergiopoulos I."/>
        </authorList>
    </citation>
    <scope>NUCLEOTIDE SEQUENCE</scope>
    <source>
        <strain evidence="5">Race5_Kim</strain>
    </source>
</reference>
<dbReference type="KEGG" id="ffu:CLAFUR5_09368"/>
<dbReference type="PANTHER" id="PTHR43618:SF13">
    <property type="entry name" value="CHAIN DEHYDROGENASE, PUTATIVE (AFU_ORTHOLOGUE AFUA_1G17650)-RELATED"/>
    <property type="match status" value="1"/>
</dbReference>
<dbReference type="PRINTS" id="PR00080">
    <property type="entry name" value="SDRFAMILY"/>
</dbReference>
<keyword evidence="6" id="KW-1185">Reference proteome</keyword>
<dbReference type="InterPro" id="IPR036291">
    <property type="entry name" value="NAD(P)-bd_dom_sf"/>
</dbReference>
<proteinExistence type="inferred from homology"/>
<dbReference type="GeneID" id="71989246"/>
<keyword evidence="3" id="KW-0560">Oxidoreductase</keyword>
<dbReference type="Gene3D" id="3.40.50.720">
    <property type="entry name" value="NAD(P)-binding Rossmann-like Domain"/>
    <property type="match status" value="1"/>
</dbReference>
<dbReference type="CDD" id="cd05233">
    <property type="entry name" value="SDR_c"/>
    <property type="match status" value="1"/>
</dbReference>
<protein>
    <submittedName>
        <fullName evidence="5">Granaticin polyketide synthase putative ketoacyl reductase 2</fullName>
    </submittedName>
</protein>
<dbReference type="PRINTS" id="PR00081">
    <property type="entry name" value="GDHRDH"/>
</dbReference>
<dbReference type="GO" id="GO:0016491">
    <property type="term" value="F:oxidoreductase activity"/>
    <property type="evidence" value="ECO:0007669"/>
    <property type="project" value="UniProtKB-KW"/>
</dbReference>
<accession>A0A9Q8PFI5</accession>
<organism evidence="5 6">
    <name type="scientific">Passalora fulva</name>
    <name type="common">Tomato leaf mold</name>
    <name type="synonym">Cladosporium fulvum</name>
    <dbReference type="NCBI Taxonomy" id="5499"/>
    <lineage>
        <taxon>Eukaryota</taxon>
        <taxon>Fungi</taxon>
        <taxon>Dikarya</taxon>
        <taxon>Ascomycota</taxon>
        <taxon>Pezizomycotina</taxon>
        <taxon>Dothideomycetes</taxon>
        <taxon>Dothideomycetidae</taxon>
        <taxon>Mycosphaerellales</taxon>
        <taxon>Mycosphaerellaceae</taxon>
        <taxon>Fulvia</taxon>
    </lineage>
</organism>
<evidence type="ECO:0000256" key="4">
    <source>
        <dbReference type="RuleBase" id="RU000363"/>
    </source>
</evidence>
<dbReference type="RefSeq" id="XP_047765851.1">
    <property type="nucleotide sequence ID" value="XM_047908516.1"/>
</dbReference>
<dbReference type="PROSITE" id="PS00061">
    <property type="entry name" value="ADH_SHORT"/>
    <property type="match status" value="1"/>
</dbReference>
<dbReference type="Pfam" id="PF00106">
    <property type="entry name" value="adh_short"/>
    <property type="match status" value="1"/>
</dbReference>
<dbReference type="InterPro" id="IPR002347">
    <property type="entry name" value="SDR_fam"/>
</dbReference>
<sequence length="499" mass="54233">MAAQKVALITAGTAGLGAQIARVLAPDFRLAINYANNQDRAKALLGELEQIPNTTNSTELPRFETFQADVGDRPSLQKLVEQTVAKFGRLDVVVSNAGWTRITNFANLEEGMIEEDWDKCFLYNVKAHLWLMHAAKPELEKTEGAFITTASIAGVKPSGSSLPYSVTKAAAIHLTKGLAVIAAPKIRVNSVSPGLMLTEWGMKFPKAKIEAATNNTKLKRLATVEDVANSLRGLVLNQSVTGSNCTCISSFLCLHPFCNTYITSFYFFAFKHSSRARSSGAEVQCFDLVALDTGRHLENALGFTSNTVNKRKNAFRVLLPTSFTKFALTPRGHRGTRGIALYNYNATASLSSFNHDQSSTPPNTMYTFTQSLAIATALLSTTNALPKQDTRLQLAERAALVPSTIGLYVCDDANWKGKCEHLLESPGVCYTLPDGLLKKISSVGPDDGMDHGASGCTLFETKNCSGEYLKDIAFPGEGDLSKKPAAGRYNDFFQSYICY</sequence>
<evidence type="ECO:0000313" key="6">
    <source>
        <dbReference type="Proteomes" id="UP000756132"/>
    </source>
</evidence>
<dbReference type="SUPFAM" id="SSF51735">
    <property type="entry name" value="NAD(P)-binding Rossmann-fold domains"/>
    <property type="match status" value="1"/>
</dbReference>
<comment type="similarity">
    <text evidence="1 4">Belongs to the short-chain dehydrogenases/reductases (SDR) family.</text>
</comment>
<dbReference type="Proteomes" id="UP000756132">
    <property type="component" value="Chromosome 9"/>
</dbReference>
<gene>
    <name evidence="5" type="ORF">CLAFUR5_09368</name>
</gene>
<evidence type="ECO:0000256" key="1">
    <source>
        <dbReference type="ARBA" id="ARBA00006484"/>
    </source>
</evidence>
<evidence type="ECO:0000256" key="2">
    <source>
        <dbReference type="ARBA" id="ARBA00022857"/>
    </source>
</evidence>
<evidence type="ECO:0000256" key="3">
    <source>
        <dbReference type="ARBA" id="ARBA00023002"/>
    </source>
</evidence>
<name>A0A9Q8PFI5_PASFU</name>
<keyword evidence="2" id="KW-0521">NADP</keyword>
<dbReference type="InterPro" id="IPR052178">
    <property type="entry name" value="Sec_Metab_Biosynth_SDR"/>
</dbReference>